<dbReference type="GO" id="GO:0070300">
    <property type="term" value="F:phosphatidic acid binding"/>
    <property type="evidence" value="ECO:0007669"/>
    <property type="project" value="InterPro"/>
</dbReference>
<comment type="caution">
    <text evidence="2">The sequence shown here is derived from an EMBL/GenBank/DDBJ whole genome shotgun (WGS) entry which is preliminary data.</text>
</comment>
<evidence type="ECO:0000313" key="3">
    <source>
        <dbReference type="Proteomes" id="UP001222027"/>
    </source>
</evidence>
<proteinExistence type="predicted"/>
<feature type="region of interest" description="Disordered" evidence="1">
    <location>
        <begin position="1"/>
        <end position="20"/>
    </location>
</feature>
<feature type="compositionally biased region" description="Basic and acidic residues" evidence="1">
    <location>
        <begin position="153"/>
        <end position="178"/>
    </location>
</feature>
<reference evidence="2 3" key="1">
    <citation type="submission" date="2022-12" db="EMBL/GenBank/DDBJ databases">
        <title>Chromosome-scale assembly of the Ensete ventricosum genome.</title>
        <authorList>
            <person name="Dussert Y."/>
            <person name="Stocks J."/>
            <person name="Wendawek A."/>
            <person name="Woldeyes F."/>
            <person name="Nichols R.A."/>
            <person name="Borrell J.S."/>
        </authorList>
    </citation>
    <scope>NUCLEOTIDE SEQUENCE [LARGE SCALE GENOMIC DNA]</scope>
    <source>
        <strain evidence="3">cv. Maze</strain>
        <tissue evidence="2">Seeds</tissue>
    </source>
</reference>
<feature type="compositionally biased region" description="Gly residues" evidence="1">
    <location>
        <begin position="142"/>
        <end position="152"/>
    </location>
</feature>
<dbReference type="PANTHER" id="PTHR33971:SF1">
    <property type="entry name" value="OS02G0743600 PROTEIN"/>
    <property type="match status" value="1"/>
</dbReference>
<dbReference type="Proteomes" id="UP001222027">
    <property type="component" value="Unassembled WGS sequence"/>
</dbReference>
<feature type="compositionally biased region" description="Basic and acidic residues" evidence="1">
    <location>
        <begin position="232"/>
        <end position="243"/>
    </location>
</feature>
<sequence>MAAAWRGRDEAVDDFDEYDPTPYGGGYDLSLTFGRPLPPSEETCYLISSGASGVDYGRPHYSSDSVPSAYEADYGDPYGRSRPKPQPAYGFRPQQEVEEGGIGDFGGYGGGRRPQSRPGYGDYGSEYGGRPKRDEEPSYGYEGYGSGYGGGRPNRDERPTCGFGRGDDQPKPYGEEGAGRYGHGSNYQGGGEYGSGGGYKCQTDEYGYGAQPTYERPVYGGEEEIGGYSRRSRYDPDQGEGYRRPNYQGDDSDEEKNHNYGKHRHHHHHHRNYADDE</sequence>
<protein>
    <recommendedName>
        <fullName evidence="4">Glycine-rich protein</fullName>
    </recommendedName>
</protein>
<organism evidence="2 3">
    <name type="scientific">Ensete ventricosum</name>
    <name type="common">Abyssinian banana</name>
    <name type="synonym">Musa ensete</name>
    <dbReference type="NCBI Taxonomy" id="4639"/>
    <lineage>
        <taxon>Eukaryota</taxon>
        <taxon>Viridiplantae</taxon>
        <taxon>Streptophyta</taxon>
        <taxon>Embryophyta</taxon>
        <taxon>Tracheophyta</taxon>
        <taxon>Spermatophyta</taxon>
        <taxon>Magnoliopsida</taxon>
        <taxon>Liliopsida</taxon>
        <taxon>Zingiberales</taxon>
        <taxon>Musaceae</taxon>
        <taxon>Ensete</taxon>
    </lineage>
</organism>
<feature type="compositionally biased region" description="Gly residues" evidence="1">
    <location>
        <begin position="102"/>
        <end position="112"/>
    </location>
</feature>
<evidence type="ECO:0000256" key="1">
    <source>
        <dbReference type="SAM" id="MobiDB-lite"/>
    </source>
</evidence>
<dbReference type="AlphaFoldDB" id="A0AAV8PQL8"/>
<feature type="compositionally biased region" description="Basic and acidic residues" evidence="1">
    <location>
        <begin position="1"/>
        <end position="10"/>
    </location>
</feature>
<keyword evidence="3" id="KW-1185">Reference proteome</keyword>
<dbReference type="EMBL" id="JAQQAF010000009">
    <property type="protein sequence ID" value="KAJ8459995.1"/>
    <property type="molecule type" value="Genomic_DNA"/>
</dbReference>
<feature type="compositionally biased region" description="Basic residues" evidence="1">
    <location>
        <begin position="259"/>
        <end position="271"/>
    </location>
</feature>
<name>A0AAV8PQL8_ENSVE</name>
<gene>
    <name evidence="2" type="ORF">OPV22_032921</name>
</gene>
<dbReference type="PANTHER" id="PTHR33971">
    <property type="entry name" value="OS06G0232000 PROTEIN"/>
    <property type="match status" value="1"/>
</dbReference>
<feature type="compositionally biased region" description="Gly residues" evidence="1">
    <location>
        <begin position="179"/>
        <end position="199"/>
    </location>
</feature>
<evidence type="ECO:0008006" key="4">
    <source>
        <dbReference type="Google" id="ProtNLM"/>
    </source>
</evidence>
<accession>A0AAV8PQL8</accession>
<dbReference type="InterPro" id="IPR038943">
    <property type="entry name" value="PLDrp1-like"/>
</dbReference>
<feature type="region of interest" description="Disordered" evidence="1">
    <location>
        <begin position="56"/>
        <end position="277"/>
    </location>
</feature>
<evidence type="ECO:0000313" key="2">
    <source>
        <dbReference type="EMBL" id="KAJ8459995.1"/>
    </source>
</evidence>